<keyword evidence="5 6" id="KW-0472">Membrane</keyword>
<comment type="caution">
    <text evidence="6">Lacks conserved residue(s) required for the propagation of feature annotation.</text>
</comment>
<keyword evidence="8" id="KW-1185">Reference proteome</keyword>
<evidence type="ECO:0000313" key="8">
    <source>
        <dbReference type="Proteomes" id="UP001208570"/>
    </source>
</evidence>
<proteinExistence type="inferred from homology"/>
<keyword evidence="4 6" id="KW-1133">Transmembrane helix</keyword>
<gene>
    <name evidence="7" type="ORF">LSH36_935g00091</name>
</gene>
<comment type="subcellular location">
    <subcellularLocation>
        <location evidence="1 6">Membrane</location>
        <topology evidence="1 6">Multi-pass membrane protein</topology>
    </subcellularLocation>
</comment>
<accession>A0AAD9MRB2</accession>
<dbReference type="GO" id="GO:0005381">
    <property type="term" value="F:iron ion transmembrane transporter activity"/>
    <property type="evidence" value="ECO:0007669"/>
    <property type="project" value="UniProtKB-UniRule"/>
</dbReference>
<evidence type="ECO:0000256" key="1">
    <source>
        <dbReference type="ARBA" id="ARBA00004141"/>
    </source>
</evidence>
<evidence type="ECO:0000256" key="3">
    <source>
        <dbReference type="ARBA" id="ARBA00022692"/>
    </source>
</evidence>
<dbReference type="GO" id="GO:0016020">
    <property type="term" value="C:membrane"/>
    <property type="evidence" value="ECO:0007669"/>
    <property type="project" value="UniProtKB-SubCell"/>
</dbReference>
<evidence type="ECO:0000256" key="2">
    <source>
        <dbReference type="ARBA" id="ARBA00022448"/>
    </source>
</evidence>
<comment type="similarity">
    <text evidence="6">Belongs to the ferroportin (FP) (TC 2.A.100) family. SLC40A subfamily.</text>
</comment>
<evidence type="ECO:0000256" key="6">
    <source>
        <dbReference type="RuleBase" id="RU365065"/>
    </source>
</evidence>
<dbReference type="AlphaFoldDB" id="A0AAD9MRB2"/>
<feature type="transmembrane region" description="Helical" evidence="6">
    <location>
        <begin position="92"/>
        <end position="114"/>
    </location>
</feature>
<keyword evidence="2 6" id="KW-0813">Transport</keyword>
<dbReference type="InterPro" id="IPR009716">
    <property type="entry name" value="Ferroportin-1"/>
</dbReference>
<evidence type="ECO:0000256" key="4">
    <source>
        <dbReference type="ARBA" id="ARBA00022989"/>
    </source>
</evidence>
<feature type="non-terminal residue" evidence="7">
    <location>
        <position position="117"/>
    </location>
</feature>
<keyword evidence="6" id="KW-0406">Ion transport</keyword>
<evidence type="ECO:0000313" key="7">
    <source>
        <dbReference type="EMBL" id="KAK2142600.1"/>
    </source>
</evidence>
<keyword evidence="3 6" id="KW-0812">Transmembrane</keyword>
<dbReference type="Pfam" id="PF06963">
    <property type="entry name" value="FPN1"/>
    <property type="match status" value="1"/>
</dbReference>
<dbReference type="EMBL" id="JAODUP010000935">
    <property type="protein sequence ID" value="KAK2142600.1"/>
    <property type="molecule type" value="Genomic_DNA"/>
</dbReference>
<dbReference type="Proteomes" id="UP001208570">
    <property type="component" value="Unassembled WGS sequence"/>
</dbReference>
<comment type="function">
    <text evidence="6">May be involved in iron transport and iron homeostasis.</text>
</comment>
<evidence type="ECO:0000256" key="5">
    <source>
        <dbReference type="ARBA" id="ARBA00023136"/>
    </source>
</evidence>
<feature type="transmembrane region" description="Helical" evidence="6">
    <location>
        <begin position="54"/>
        <end position="72"/>
    </location>
</feature>
<feature type="non-terminal residue" evidence="7">
    <location>
        <position position="1"/>
    </location>
</feature>
<comment type="caution">
    <text evidence="7">The sequence shown here is derived from an EMBL/GenBank/DDBJ whole genome shotgun (WGS) entry which is preliminary data.</text>
</comment>
<reference evidence="7" key="1">
    <citation type="journal article" date="2023" name="Mol. Biol. Evol.">
        <title>Third-Generation Sequencing Reveals the Adaptive Role of the Epigenome in Three Deep-Sea Polychaetes.</title>
        <authorList>
            <person name="Perez M."/>
            <person name="Aroh O."/>
            <person name="Sun Y."/>
            <person name="Lan Y."/>
            <person name="Juniper S.K."/>
            <person name="Young C.R."/>
            <person name="Angers B."/>
            <person name="Qian P.Y."/>
        </authorList>
    </citation>
    <scope>NUCLEOTIDE SEQUENCE</scope>
    <source>
        <strain evidence="7">P08H-3</strain>
    </source>
</reference>
<protein>
    <recommendedName>
        <fullName evidence="6">Solute carrier family 40 member</fullName>
    </recommendedName>
</protein>
<organism evidence="7 8">
    <name type="scientific">Paralvinella palmiformis</name>
    <dbReference type="NCBI Taxonomy" id="53620"/>
    <lineage>
        <taxon>Eukaryota</taxon>
        <taxon>Metazoa</taxon>
        <taxon>Spiralia</taxon>
        <taxon>Lophotrochozoa</taxon>
        <taxon>Annelida</taxon>
        <taxon>Polychaeta</taxon>
        <taxon>Sedentaria</taxon>
        <taxon>Canalipalpata</taxon>
        <taxon>Terebellida</taxon>
        <taxon>Terebelliformia</taxon>
        <taxon>Alvinellidae</taxon>
        <taxon>Paralvinella</taxon>
    </lineage>
</organism>
<name>A0AAD9MRB2_9ANNE</name>
<sequence>GHIVIGASAVNIAVCHKIYILDDYSLLRLTIRDHCSILISKMTSRCCRSEDYRSWFRGPLSHLCSAYVLYYWGENMWQFALGLYLVHFEDGILRLVAIFGFAAAGSILLCGGLLGNW</sequence>